<keyword evidence="5" id="KW-1185">Reference proteome</keyword>
<feature type="chain" id="PRO_5029736563" evidence="3">
    <location>
        <begin position="29"/>
        <end position="163"/>
    </location>
</feature>
<feature type="transmembrane region" description="Helical" evidence="2">
    <location>
        <begin position="145"/>
        <end position="162"/>
    </location>
</feature>
<protein>
    <submittedName>
        <fullName evidence="4">Uncharacterized protein</fullName>
    </submittedName>
</protein>
<feature type="signal peptide" evidence="3">
    <location>
        <begin position="1"/>
        <end position="28"/>
    </location>
</feature>
<dbReference type="OMA" id="IVIVLEM"/>
<organism evidence="4 5">
    <name type="scientific">Kalanchoe fedtschenkoi</name>
    <name type="common">Lavender scallops</name>
    <name type="synonym">South American air plant</name>
    <dbReference type="NCBI Taxonomy" id="63787"/>
    <lineage>
        <taxon>Eukaryota</taxon>
        <taxon>Viridiplantae</taxon>
        <taxon>Streptophyta</taxon>
        <taxon>Embryophyta</taxon>
        <taxon>Tracheophyta</taxon>
        <taxon>Spermatophyta</taxon>
        <taxon>Magnoliopsida</taxon>
        <taxon>eudicotyledons</taxon>
        <taxon>Gunneridae</taxon>
        <taxon>Pentapetalae</taxon>
        <taxon>Saxifragales</taxon>
        <taxon>Crassulaceae</taxon>
        <taxon>Kalanchoe</taxon>
    </lineage>
</organism>
<reference evidence="4" key="1">
    <citation type="submission" date="2021-01" db="UniProtKB">
        <authorList>
            <consortium name="EnsemblPlants"/>
        </authorList>
    </citation>
    <scope>IDENTIFICATION</scope>
</reference>
<accession>A0A7N0V787</accession>
<keyword evidence="3" id="KW-0732">Signal</keyword>
<evidence type="ECO:0000256" key="1">
    <source>
        <dbReference type="SAM" id="MobiDB-lite"/>
    </source>
</evidence>
<feature type="region of interest" description="Disordered" evidence="1">
    <location>
        <begin position="56"/>
        <end position="94"/>
    </location>
</feature>
<name>A0A7N0V787_KALFE</name>
<evidence type="ECO:0000256" key="3">
    <source>
        <dbReference type="SAM" id="SignalP"/>
    </source>
</evidence>
<dbReference type="EnsemblPlants" id="Kaladp0102s0154.1.v1.1">
    <property type="protein sequence ID" value="Kaladp0102s0154.1.v1.1.CDS.1"/>
    <property type="gene ID" value="Kaladp0102s0154.v1.1"/>
</dbReference>
<dbReference type="AlphaFoldDB" id="A0A7N0V787"/>
<sequence>MGLTHTHARRHLIIATSLLALWVARASAQGQAGAASTGLLCISECVTCPVICSPPPSPAQEKPQPPPFSPPPPQPKPPKCPSPPPKPLAPPPPRFIYTIGGVPPPPRVYYGVFPAPPNGKGRPPGYEYPYPYYAYYSSAVAGCSYLSQLLVVFVLQMLFMVLL</sequence>
<dbReference type="Gramene" id="Kaladp0102s0154.1.v1.1">
    <property type="protein sequence ID" value="Kaladp0102s0154.1.v1.1.CDS.1"/>
    <property type="gene ID" value="Kaladp0102s0154.v1.1"/>
</dbReference>
<keyword evidence="2" id="KW-1133">Transmembrane helix</keyword>
<evidence type="ECO:0000256" key="2">
    <source>
        <dbReference type="SAM" id="Phobius"/>
    </source>
</evidence>
<keyword evidence="2" id="KW-0472">Membrane</keyword>
<dbReference type="Proteomes" id="UP000594263">
    <property type="component" value="Unplaced"/>
</dbReference>
<keyword evidence="2" id="KW-0812">Transmembrane</keyword>
<evidence type="ECO:0000313" key="5">
    <source>
        <dbReference type="Proteomes" id="UP000594263"/>
    </source>
</evidence>
<proteinExistence type="predicted"/>
<evidence type="ECO:0000313" key="4">
    <source>
        <dbReference type="EnsemblPlants" id="Kaladp0102s0154.1.v1.1.CDS.1"/>
    </source>
</evidence>